<evidence type="ECO:0000313" key="13">
    <source>
        <dbReference type="Proteomes" id="UP000667802"/>
    </source>
</evidence>
<feature type="repeat" description="TPR" evidence="10">
    <location>
        <begin position="813"/>
        <end position="846"/>
    </location>
</feature>
<dbReference type="PRINTS" id="PR00364">
    <property type="entry name" value="DISEASERSIST"/>
</dbReference>
<dbReference type="SUPFAM" id="SSF48452">
    <property type="entry name" value="TPR-like"/>
    <property type="match status" value="4"/>
</dbReference>
<dbReference type="PANTHER" id="PTHR45783:SF3">
    <property type="entry name" value="KINESIN LIGHT CHAIN"/>
    <property type="match status" value="1"/>
</dbReference>
<dbReference type="InterPro" id="IPR027417">
    <property type="entry name" value="P-loop_NTPase"/>
</dbReference>
<dbReference type="Gene3D" id="3.40.50.300">
    <property type="entry name" value="P-loop containing nucleotide triphosphate hydrolases"/>
    <property type="match status" value="1"/>
</dbReference>
<comment type="similarity">
    <text evidence="2">Belongs to the kinesin light chain family.</text>
</comment>
<keyword evidence="4" id="KW-0493">Microtubule</keyword>
<dbReference type="GO" id="GO:0005871">
    <property type="term" value="C:kinesin complex"/>
    <property type="evidence" value="ECO:0007669"/>
    <property type="project" value="InterPro"/>
</dbReference>
<dbReference type="PROSITE" id="PS50005">
    <property type="entry name" value="TPR"/>
    <property type="match status" value="7"/>
</dbReference>
<dbReference type="InterPro" id="IPR019734">
    <property type="entry name" value="TPR_rpt"/>
</dbReference>
<feature type="repeat" description="TPR" evidence="10">
    <location>
        <begin position="561"/>
        <end position="594"/>
    </location>
</feature>
<dbReference type="EMBL" id="JAALHA020000032">
    <property type="protein sequence ID" value="MDR9900247.1"/>
    <property type="molecule type" value="Genomic_DNA"/>
</dbReference>
<keyword evidence="9" id="KW-0206">Cytoskeleton</keyword>
<dbReference type="Pfam" id="PF00931">
    <property type="entry name" value="NB-ARC"/>
    <property type="match status" value="1"/>
</dbReference>
<feature type="repeat" description="TPR" evidence="10">
    <location>
        <begin position="519"/>
        <end position="552"/>
    </location>
</feature>
<feature type="domain" description="NB-ARC" evidence="11">
    <location>
        <begin position="52"/>
        <end position="212"/>
    </location>
</feature>
<dbReference type="GO" id="GO:0019894">
    <property type="term" value="F:kinesin binding"/>
    <property type="evidence" value="ECO:0007669"/>
    <property type="project" value="TreeGrafter"/>
</dbReference>
<evidence type="ECO:0000256" key="5">
    <source>
        <dbReference type="ARBA" id="ARBA00022737"/>
    </source>
</evidence>
<feature type="repeat" description="TPR" evidence="10">
    <location>
        <begin position="687"/>
        <end position="720"/>
    </location>
</feature>
<dbReference type="Gene3D" id="1.25.40.10">
    <property type="entry name" value="Tetratricopeptide repeat domain"/>
    <property type="match status" value="3"/>
</dbReference>
<keyword evidence="5" id="KW-0677">Repeat</keyword>
<dbReference type="GO" id="GO:0043531">
    <property type="term" value="F:ADP binding"/>
    <property type="evidence" value="ECO:0007669"/>
    <property type="project" value="InterPro"/>
</dbReference>
<keyword evidence="8" id="KW-0505">Motor protein</keyword>
<keyword evidence="7" id="KW-0175">Coiled coil</keyword>
<proteinExistence type="inferred from homology"/>
<evidence type="ECO:0000256" key="6">
    <source>
        <dbReference type="ARBA" id="ARBA00022803"/>
    </source>
</evidence>
<dbReference type="AlphaFoldDB" id="A0AAP5IG90"/>
<keyword evidence="6 10" id="KW-0802">TPR repeat</keyword>
<evidence type="ECO:0000256" key="9">
    <source>
        <dbReference type="ARBA" id="ARBA00023212"/>
    </source>
</evidence>
<comment type="caution">
    <text evidence="12">The sequence shown here is derived from an EMBL/GenBank/DDBJ whole genome shotgun (WGS) entry which is preliminary data.</text>
</comment>
<feature type="repeat" description="TPR" evidence="10">
    <location>
        <begin position="729"/>
        <end position="762"/>
    </location>
</feature>
<evidence type="ECO:0000256" key="4">
    <source>
        <dbReference type="ARBA" id="ARBA00022701"/>
    </source>
</evidence>
<organism evidence="12 13">
    <name type="scientific">Aetokthonos hydrillicola Thurmond2011</name>
    <dbReference type="NCBI Taxonomy" id="2712845"/>
    <lineage>
        <taxon>Bacteria</taxon>
        <taxon>Bacillati</taxon>
        <taxon>Cyanobacteriota</taxon>
        <taxon>Cyanophyceae</taxon>
        <taxon>Nostocales</taxon>
        <taxon>Hapalosiphonaceae</taxon>
        <taxon>Aetokthonos</taxon>
    </lineage>
</organism>
<sequence length="879" mass="100306">MTNENWQGINFKDSSPTISNNTFNFEAAKQNPPNNLQFTGSTNFVGRQRELTLLRDRLQQKGAVAISAVAGMGGVGKTELAVQYIKQHEADYPGGICWLNARESNLAALVVQFAQLHMNLEVPQQDFRGRALSLTEQVEWCWQHWKPPEGLVLIVLDDVTDVKSCRQVLPKTNRFRVLMTTRLRRLDTNFVEISLDVLSKEDALKLLIAVLGEEDQRVEQESQTAENLCAWLGYLPLGLELVGRYLVEDPDLSLAEMLQRLKDQSLQDEALDQSEEQLQDTEMTAKRGVKAALELSWKELHYKTQRVGELLSLFALDVIPWKLVETIIQSRGWEKADVNEAKKQLFKLHLIQRLADKESAYKIHPLIREFLKVKLAASEQADVLKRGFVEVMVAIAQHIPNSITQELINSVQEAIPHLVEVAQNLTDAISDENLYWALTGLGRFYLGQGLYALAEPWLKQCVSVVQTRLGEDYPDAPNSYESLSLLYYSQGRYSDAELLSQKALQIYQRLLREDHPDVANCYNNLATLYCSQGRYNDAEPFAQKALQLMQRLLGEDHLGVANCYTSLASVYVYQGRHSDAEPLFQKALQLREHLLGEDHPDVAASYHYLANLYRFQGRYSDAEPLFQKALQLREHLLGEDHPDVAASYGDLALLYHSQGRYSDAEPLSQKVLQFRERLLGEDHPDVAASYNDLALLYHSQGRYSDAEPLSQKALQLRERLLGEDHPEVANSYNNLALLYYSQGRYNDAEPLYQKALQLRERLLREDHPNIANSYNNLAALYYSQGRYSDAEPLSQKALQIYQRLLREDHPDVINSYGNLALLYHSQGRYSDAEPLYQKVLELFEQQLGVGHPRTIICRQNYAVFLHDYAIFLRNKQSAS</sequence>
<dbReference type="InterPro" id="IPR002151">
    <property type="entry name" value="Kinesin_light"/>
</dbReference>
<dbReference type="SMART" id="SM00028">
    <property type="entry name" value="TPR"/>
    <property type="match status" value="10"/>
</dbReference>
<evidence type="ECO:0000313" key="12">
    <source>
        <dbReference type="EMBL" id="MDR9900247.1"/>
    </source>
</evidence>
<dbReference type="GO" id="GO:0005737">
    <property type="term" value="C:cytoplasm"/>
    <property type="evidence" value="ECO:0007669"/>
    <property type="project" value="TreeGrafter"/>
</dbReference>
<dbReference type="InterPro" id="IPR011990">
    <property type="entry name" value="TPR-like_helical_dom_sf"/>
</dbReference>
<feature type="repeat" description="TPR" evidence="10">
    <location>
        <begin position="771"/>
        <end position="804"/>
    </location>
</feature>
<evidence type="ECO:0000259" key="11">
    <source>
        <dbReference type="Pfam" id="PF00931"/>
    </source>
</evidence>
<dbReference type="PANTHER" id="PTHR45783">
    <property type="entry name" value="KINESIN LIGHT CHAIN"/>
    <property type="match status" value="1"/>
</dbReference>
<dbReference type="RefSeq" id="WP_208351017.1">
    <property type="nucleotide sequence ID" value="NZ_JAALHA020000032.1"/>
</dbReference>
<evidence type="ECO:0000256" key="3">
    <source>
        <dbReference type="ARBA" id="ARBA00022490"/>
    </source>
</evidence>
<dbReference type="SUPFAM" id="SSF52540">
    <property type="entry name" value="P-loop containing nucleoside triphosphate hydrolases"/>
    <property type="match status" value="1"/>
</dbReference>
<reference evidence="13" key="1">
    <citation type="journal article" date="2021" name="Science">
        <title>Hunting the eagle killer: A cyanobacterial neurotoxin causes vacuolar myelinopathy.</title>
        <authorList>
            <person name="Breinlinger S."/>
            <person name="Phillips T.J."/>
            <person name="Haram B.N."/>
            <person name="Mares J."/>
            <person name="Martinez Yerena J.A."/>
            <person name="Hrouzek P."/>
            <person name="Sobotka R."/>
            <person name="Henderson W.M."/>
            <person name="Schmieder P."/>
            <person name="Williams S.M."/>
            <person name="Lauderdale J.D."/>
            <person name="Wilde H.D."/>
            <person name="Gerrin W."/>
            <person name="Kust A."/>
            <person name="Washington J.W."/>
            <person name="Wagner C."/>
            <person name="Geier B."/>
            <person name="Liebeke M."/>
            <person name="Enke H."/>
            <person name="Niedermeyer T.H.J."/>
            <person name="Wilde S.B."/>
        </authorList>
    </citation>
    <scope>NUCLEOTIDE SEQUENCE [LARGE SCALE GENOMIC DNA]</scope>
    <source>
        <strain evidence="13">Thurmond2011</strain>
    </source>
</reference>
<comment type="subcellular location">
    <subcellularLocation>
        <location evidence="1">Cytoplasm</location>
        <location evidence="1">Cytoskeleton</location>
    </subcellularLocation>
</comment>
<dbReference type="GO" id="GO:0007018">
    <property type="term" value="P:microtubule-based movement"/>
    <property type="evidence" value="ECO:0007669"/>
    <property type="project" value="TreeGrafter"/>
</dbReference>
<keyword evidence="3" id="KW-0963">Cytoplasm</keyword>
<protein>
    <submittedName>
        <fullName evidence="12">Tetratricopeptide repeat protein</fullName>
    </submittedName>
</protein>
<dbReference type="Proteomes" id="UP000667802">
    <property type="component" value="Unassembled WGS sequence"/>
</dbReference>
<evidence type="ECO:0000256" key="10">
    <source>
        <dbReference type="PROSITE-ProRule" id="PRU00339"/>
    </source>
</evidence>
<evidence type="ECO:0000256" key="2">
    <source>
        <dbReference type="ARBA" id="ARBA00009622"/>
    </source>
</evidence>
<evidence type="ECO:0000256" key="7">
    <source>
        <dbReference type="ARBA" id="ARBA00023054"/>
    </source>
</evidence>
<evidence type="ECO:0000256" key="8">
    <source>
        <dbReference type="ARBA" id="ARBA00023175"/>
    </source>
</evidence>
<name>A0AAP5IG90_9CYAN</name>
<evidence type="ECO:0000256" key="1">
    <source>
        <dbReference type="ARBA" id="ARBA00004245"/>
    </source>
</evidence>
<dbReference type="PROSITE" id="PS50293">
    <property type="entry name" value="TPR_REGION"/>
    <property type="match status" value="1"/>
</dbReference>
<gene>
    <name evidence="12" type="ORF">G7B40_037710</name>
</gene>
<dbReference type="Pfam" id="PF13374">
    <property type="entry name" value="TPR_10"/>
    <property type="match status" value="1"/>
</dbReference>
<accession>A0AAP5IG90</accession>
<dbReference type="InterPro" id="IPR002182">
    <property type="entry name" value="NB-ARC"/>
</dbReference>
<dbReference type="GO" id="GO:0005874">
    <property type="term" value="C:microtubule"/>
    <property type="evidence" value="ECO:0007669"/>
    <property type="project" value="UniProtKB-KW"/>
</dbReference>
<keyword evidence="13" id="KW-1185">Reference proteome</keyword>
<dbReference type="Pfam" id="PF13424">
    <property type="entry name" value="TPR_12"/>
    <property type="match status" value="5"/>
</dbReference>
<feature type="repeat" description="TPR" evidence="10">
    <location>
        <begin position="603"/>
        <end position="636"/>
    </location>
</feature>